<evidence type="ECO:0008006" key="3">
    <source>
        <dbReference type="Google" id="ProtNLM"/>
    </source>
</evidence>
<dbReference type="Gene3D" id="3.40.50.1820">
    <property type="entry name" value="alpha/beta hydrolase"/>
    <property type="match status" value="1"/>
</dbReference>
<evidence type="ECO:0000313" key="1">
    <source>
        <dbReference type="EMBL" id="KIO32903.1"/>
    </source>
</evidence>
<sequence>MAGLDLTFPTSLSQISTKHVAAALIPLLAAMPYFLFKLPSPARPPKIHPGLAGLPGPDDELRKRLKAIYPENFYEGGAYADLPFGKLRYYILGDELSPKVKRMFTQTVFVIDNAVFGPFQLVIIGGLSIPSSIWKDVITILAERFRILVFDHYGRGYSEAPETEYNTMFFTLEVALLMHHLGWEKAHIPEPTFDAIK</sequence>
<organism evidence="1 2">
    <name type="scientific">Tulasnella calospora MUT 4182</name>
    <dbReference type="NCBI Taxonomy" id="1051891"/>
    <lineage>
        <taxon>Eukaryota</taxon>
        <taxon>Fungi</taxon>
        <taxon>Dikarya</taxon>
        <taxon>Basidiomycota</taxon>
        <taxon>Agaricomycotina</taxon>
        <taxon>Agaricomycetes</taxon>
        <taxon>Cantharellales</taxon>
        <taxon>Tulasnellaceae</taxon>
        <taxon>Tulasnella</taxon>
    </lineage>
</organism>
<dbReference type="Proteomes" id="UP000054248">
    <property type="component" value="Unassembled WGS sequence"/>
</dbReference>
<proteinExistence type="predicted"/>
<dbReference type="AlphaFoldDB" id="A0A0C3LG26"/>
<dbReference type="OrthoDB" id="408373at2759"/>
<evidence type="ECO:0000313" key="2">
    <source>
        <dbReference type="Proteomes" id="UP000054248"/>
    </source>
</evidence>
<dbReference type="SUPFAM" id="SSF53474">
    <property type="entry name" value="alpha/beta-Hydrolases"/>
    <property type="match status" value="1"/>
</dbReference>
<dbReference type="InterPro" id="IPR029058">
    <property type="entry name" value="AB_hydrolase_fold"/>
</dbReference>
<accession>A0A0C3LG26</accession>
<dbReference type="STRING" id="1051891.A0A0C3LG26"/>
<dbReference type="HOGENOM" id="CLU_1385082_0_0_1"/>
<gene>
    <name evidence="1" type="ORF">M407DRAFT_18361</name>
</gene>
<protein>
    <recommendedName>
        <fullName evidence="3">AB hydrolase-1 domain-containing protein</fullName>
    </recommendedName>
</protein>
<reference evidence="1 2" key="1">
    <citation type="submission" date="2014-04" db="EMBL/GenBank/DDBJ databases">
        <authorList>
            <consortium name="DOE Joint Genome Institute"/>
            <person name="Kuo A."/>
            <person name="Girlanda M."/>
            <person name="Perotto S."/>
            <person name="Kohler A."/>
            <person name="Nagy L.G."/>
            <person name="Floudas D."/>
            <person name="Copeland A."/>
            <person name="Barry K.W."/>
            <person name="Cichocki N."/>
            <person name="Veneault-Fourrey C."/>
            <person name="LaButti K."/>
            <person name="Lindquist E.A."/>
            <person name="Lipzen A."/>
            <person name="Lundell T."/>
            <person name="Morin E."/>
            <person name="Murat C."/>
            <person name="Sun H."/>
            <person name="Tunlid A."/>
            <person name="Henrissat B."/>
            <person name="Grigoriev I.V."/>
            <person name="Hibbett D.S."/>
            <person name="Martin F."/>
            <person name="Nordberg H.P."/>
            <person name="Cantor M.N."/>
            <person name="Hua S.X."/>
        </authorList>
    </citation>
    <scope>NUCLEOTIDE SEQUENCE [LARGE SCALE GENOMIC DNA]</scope>
    <source>
        <strain evidence="1 2">MUT 4182</strain>
    </source>
</reference>
<dbReference type="EMBL" id="KN822952">
    <property type="protein sequence ID" value="KIO32903.1"/>
    <property type="molecule type" value="Genomic_DNA"/>
</dbReference>
<name>A0A0C3LG26_9AGAM</name>
<keyword evidence="2" id="KW-1185">Reference proteome</keyword>
<reference evidence="2" key="2">
    <citation type="submission" date="2015-01" db="EMBL/GenBank/DDBJ databases">
        <title>Evolutionary Origins and Diversification of the Mycorrhizal Mutualists.</title>
        <authorList>
            <consortium name="DOE Joint Genome Institute"/>
            <consortium name="Mycorrhizal Genomics Consortium"/>
            <person name="Kohler A."/>
            <person name="Kuo A."/>
            <person name="Nagy L.G."/>
            <person name="Floudas D."/>
            <person name="Copeland A."/>
            <person name="Barry K.W."/>
            <person name="Cichocki N."/>
            <person name="Veneault-Fourrey C."/>
            <person name="LaButti K."/>
            <person name="Lindquist E.A."/>
            <person name="Lipzen A."/>
            <person name="Lundell T."/>
            <person name="Morin E."/>
            <person name="Murat C."/>
            <person name="Riley R."/>
            <person name="Ohm R."/>
            <person name="Sun H."/>
            <person name="Tunlid A."/>
            <person name="Henrissat B."/>
            <person name="Grigoriev I.V."/>
            <person name="Hibbett D.S."/>
            <person name="Martin F."/>
        </authorList>
    </citation>
    <scope>NUCLEOTIDE SEQUENCE [LARGE SCALE GENOMIC DNA]</scope>
    <source>
        <strain evidence="2">MUT 4182</strain>
    </source>
</reference>